<dbReference type="InterPro" id="IPR002123">
    <property type="entry name" value="Plipid/glycerol_acylTrfase"/>
</dbReference>
<reference evidence="3 4" key="1">
    <citation type="submission" date="2024-02" db="EMBL/GenBank/DDBJ databases">
        <title>A novel Wenzhouxiangellaceae bacterium, isolated from coastal sediments.</title>
        <authorList>
            <person name="Du Z.-J."/>
            <person name="Ye Y.-Q."/>
            <person name="Zhang X.-Y."/>
        </authorList>
    </citation>
    <scope>NUCLEOTIDE SEQUENCE [LARGE SCALE GENOMIC DNA]</scope>
    <source>
        <strain evidence="3 4">CH-27</strain>
    </source>
</reference>
<dbReference type="Proteomes" id="UP001359886">
    <property type="component" value="Unassembled WGS sequence"/>
</dbReference>
<dbReference type="EMBL" id="JAZHOG010000005">
    <property type="protein sequence ID" value="MEJ8567752.1"/>
    <property type="molecule type" value="Genomic_DNA"/>
</dbReference>
<evidence type="ECO:0000256" key="1">
    <source>
        <dbReference type="SAM" id="Phobius"/>
    </source>
</evidence>
<organism evidence="3 4">
    <name type="scientific">Elongatibacter sediminis</name>
    <dbReference type="NCBI Taxonomy" id="3119006"/>
    <lineage>
        <taxon>Bacteria</taxon>
        <taxon>Pseudomonadati</taxon>
        <taxon>Pseudomonadota</taxon>
        <taxon>Gammaproteobacteria</taxon>
        <taxon>Chromatiales</taxon>
        <taxon>Wenzhouxiangellaceae</taxon>
        <taxon>Elongatibacter</taxon>
    </lineage>
</organism>
<evidence type="ECO:0000259" key="2">
    <source>
        <dbReference type="SMART" id="SM00563"/>
    </source>
</evidence>
<dbReference type="GO" id="GO:0016746">
    <property type="term" value="F:acyltransferase activity"/>
    <property type="evidence" value="ECO:0007669"/>
    <property type="project" value="InterPro"/>
</dbReference>
<evidence type="ECO:0000313" key="4">
    <source>
        <dbReference type="Proteomes" id="UP001359886"/>
    </source>
</evidence>
<dbReference type="CDD" id="cd07990">
    <property type="entry name" value="LPLAT_LCLAT1-like"/>
    <property type="match status" value="1"/>
</dbReference>
<keyword evidence="1" id="KW-0812">Transmembrane</keyword>
<dbReference type="AlphaFoldDB" id="A0AAW9R8F5"/>
<evidence type="ECO:0000313" key="3">
    <source>
        <dbReference type="EMBL" id="MEJ8567752.1"/>
    </source>
</evidence>
<dbReference type="NCBIfam" id="NF010621">
    <property type="entry name" value="PRK14014.1"/>
    <property type="match status" value="1"/>
</dbReference>
<accession>A0AAW9R8F5</accession>
<sequence length="295" mass="34206">MRYFIQGLLAMLVISLSTIVISVVVLLLVIPKLLAPTDAARNMVARFSSTVGELWIGINKFVISRYRGMKWDLELPAGLDRSGRYLVLCNHQSWVDILVLQSCLNRRAPFMRFMLKQQLIWVPFIGLAWWALDFPFLRRYSREELLKNPALREKDLRNAARACEKLKHIPVSMMSFPEGTRFTPAKHDAQNSPYSHLLRPRYGGLGQVLFSFGDGLQEVIDVTINYPDGIPTFWQFISGQVRRISVDAKLRTIDPDLRGVDFRNHPKSRARLKQWVNRLWEEKDQHLERACVSER</sequence>
<feature type="domain" description="Phospholipid/glycerol acyltransferase" evidence="2">
    <location>
        <begin position="85"/>
        <end position="227"/>
    </location>
</feature>
<dbReference type="PANTHER" id="PTHR10983">
    <property type="entry name" value="1-ACYLGLYCEROL-3-PHOSPHATE ACYLTRANSFERASE-RELATED"/>
    <property type="match status" value="1"/>
</dbReference>
<dbReference type="PANTHER" id="PTHR10983:SF16">
    <property type="entry name" value="LYSOCARDIOLIPIN ACYLTRANSFERASE 1"/>
    <property type="match status" value="1"/>
</dbReference>
<keyword evidence="4" id="KW-1185">Reference proteome</keyword>
<proteinExistence type="predicted"/>
<keyword evidence="1" id="KW-0472">Membrane</keyword>
<protein>
    <submittedName>
        <fullName evidence="3">Acetyltransferase</fullName>
    </submittedName>
</protein>
<name>A0AAW9R8F5_9GAMM</name>
<gene>
    <name evidence="3" type="ORF">V3330_08960</name>
</gene>
<comment type="caution">
    <text evidence="3">The sequence shown here is derived from an EMBL/GenBank/DDBJ whole genome shotgun (WGS) entry which is preliminary data.</text>
</comment>
<feature type="transmembrane region" description="Helical" evidence="1">
    <location>
        <begin position="119"/>
        <end position="137"/>
    </location>
</feature>
<dbReference type="SMART" id="SM00563">
    <property type="entry name" value="PlsC"/>
    <property type="match status" value="1"/>
</dbReference>
<feature type="transmembrane region" description="Helical" evidence="1">
    <location>
        <begin position="7"/>
        <end position="30"/>
    </location>
</feature>
<dbReference type="SUPFAM" id="SSF69593">
    <property type="entry name" value="Glycerol-3-phosphate (1)-acyltransferase"/>
    <property type="match status" value="1"/>
</dbReference>
<dbReference type="Pfam" id="PF01553">
    <property type="entry name" value="Acyltransferase"/>
    <property type="match status" value="1"/>
</dbReference>
<keyword evidence="1" id="KW-1133">Transmembrane helix</keyword>
<dbReference type="RefSeq" id="WP_354695076.1">
    <property type="nucleotide sequence ID" value="NZ_JAZHOG010000005.1"/>
</dbReference>